<dbReference type="RefSeq" id="WP_080044994.1">
    <property type="nucleotide sequence ID" value="NZ_CP017717.1"/>
</dbReference>
<dbReference type="KEGG" id="noa:BKM31_50445"/>
<dbReference type="OrthoDB" id="4190625at2"/>
<protein>
    <recommendedName>
        <fullName evidence="5">Bulb-type lectin domain-containing protein</fullName>
    </recommendedName>
</protein>
<dbReference type="EMBL" id="CP017717">
    <property type="protein sequence ID" value="AQZ68611.1"/>
    <property type="molecule type" value="Genomic_DNA"/>
</dbReference>
<reference evidence="4" key="1">
    <citation type="journal article" date="2017" name="Med. Chem. Commun.">
        <title>Nonomuraea sp. ATCC 55076 harbours the largest actinomycete chromosome to date and the kistamicin biosynthetic gene cluster.</title>
        <authorList>
            <person name="Nazari B."/>
            <person name="Forneris C.C."/>
            <person name="Gibson M.I."/>
            <person name="Moon K."/>
            <person name="Schramma K.R."/>
            <person name="Seyedsayamdost M.R."/>
        </authorList>
    </citation>
    <scope>NUCLEOTIDE SEQUENCE [LARGE SCALE GENOMIC DNA]</scope>
    <source>
        <strain evidence="4">ATCC 55076</strain>
    </source>
</reference>
<dbReference type="Proteomes" id="UP000190797">
    <property type="component" value="Chromosome"/>
</dbReference>
<keyword evidence="2" id="KW-0732">Signal</keyword>
<accession>A0A1V0AEF7</accession>
<feature type="compositionally biased region" description="Polar residues" evidence="1">
    <location>
        <begin position="91"/>
        <end position="101"/>
    </location>
</feature>
<evidence type="ECO:0000256" key="2">
    <source>
        <dbReference type="SAM" id="SignalP"/>
    </source>
</evidence>
<proteinExistence type="predicted"/>
<keyword evidence="4" id="KW-1185">Reference proteome</keyword>
<evidence type="ECO:0000256" key="1">
    <source>
        <dbReference type="SAM" id="MobiDB-lite"/>
    </source>
</evidence>
<evidence type="ECO:0008006" key="5">
    <source>
        <dbReference type="Google" id="ProtNLM"/>
    </source>
</evidence>
<gene>
    <name evidence="3" type="ORF">BKM31_50445</name>
</gene>
<dbReference type="AlphaFoldDB" id="A0A1V0AEF7"/>
<dbReference type="STRING" id="1909395.BKM31_50445"/>
<name>A0A1V0AEF7_9ACTN</name>
<dbReference type="PROSITE" id="PS51257">
    <property type="entry name" value="PROKAR_LIPOPROTEIN"/>
    <property type="match status" value="1"/>
</dbReference>
<evidence type="ECO:0000313" key="3">
    <source>
        <dbReference type="EMBL" id="AQZ68611.1"/>
    </source>
</evidence>
<feature type="region of interest" description="Disordered" evidence="1">
    <location>
        <begin position="81"/>
        <end position="101"/>
    </location>
</feature>
<sequence>MRKHVRTILVSALAAAGLMVPANPASAATACTYLGNLPDQNGDNYASIVGASASGEYAVGASENNGRFLWRNGQTVAKWPTMDGNKRDTPQDVNSSGTVIGSLTPWGGPSEPYVWRPGSGSKVKLAKVSGSTYTEEIAINDKGDIVGLASVSSGNSVVVWPASNYSTYRVVGQGRPVSIDKDGRILLTSKKMLYPDGTLHDLQTPAGVSSFSITESDNSGRPVGYGTATSGGEVAIVWNSDGSVLHTRAGARPVAANTTGDTVGLVERTTTTGYDAGFWGASGAPVIFPYPDPLAWPGDIYLGDNNIVHAMWVTDDYRNTYWARWSCS</sequence>
<organism evidence="3 4">
    <name type="scientific">[Actinomadura] parvosata subsp. kistnae</name>
    <dbReference type="NCBI Taxonomy" id="1909395"/>
    <lineage>
        <taxon>Bacteria</taxon>
        <taxon>Bacillati</taxon>
        <taxon>Actinomycetota</taxon>
        <taxon>Actinomycetes</taxon>
        <taxon>Streptosporangiales</taxon>
        <taxon>Streptosporangiaceae</taxon>
        <taxon>Nonomuraea</taxon>
    </lineage>
</organism>
<evidence type="ECO:0000313" key="4">
    <source>
        <dbReference type="Proteomes" id="UP000190797"/>
    </source>
</evidence>
<feature type="signal peptide" evidence="2">
    <location>
        <begin position="1"/>
        <end position="27"/>
    </location>
</feature>
<feature type="chain" id="PRO_5013273616" description="Bulb-type lectin domain-containing protein" evidence="2">
    <location>
        <begin position="28"/>
        <end position="328"/>
    </location>
</feature>